<protein>
    <submittedName>
        <fullName evidence="1">Uncharacterized protein</fullName>
    </submittedName>
</protein>
<reference evidence="1 2" key="1">
    <citation type="submission" date="2020-04" db="EMBL/GenBank/DDBJ databases">
        <title>Molecular characterization of pseudomonads from Agaricus bisporus reveal novel blotch 2 pathogens in Western Europe.</title>
        <authorList>
            <person name="Taparia T."/>
            <person name="Krijger M."/>
            <person name="Haynes E."/>
            <person name="Elpinstone J.G."/>
            <person name="Noble R."/>
            <person name="Van Der Wolf J."/>
        </authorList>
    </citation>
    <scope>NUCLEOTIDE SEQUENCE [LARGE SCALE GENOMIC DNA]</scope>
    <source>
        <strain evidence="1 2">P7774</strain>
    </source>
</reference>
<proteinExistence type="predicted"/>
<organism evidence="1 2">
    <name type="scientific">Pseudomonas reactans</name>
    <dbReference type="NCBI Taxonomy" id="117680"/>
    <lineage>
        <taxon>Bacteria</taxon>
        <taxon>Pseudomonadati</taxon>
        <taxon>Pseudomonadota</taxon>
        <taxon>Gammaproteobacteria</taxon>
        <taxon>Pseudomonadales</taxon>
        <taxon>Pseudomonadaceae</taxon>
        <taxon>Pseudomonas</taxon>
    </lineage>
</organism>
<accession>A0ABX2R123</accession>
<name>A0ABX2R123_9PSED</name>
<evidence type="ECO:0000313" key="2">
    <source>
        <dbReference type="Proteomes" id="UP000572863"/>
    </source>
</evidence>
<dbReference type="Proteomes" id="UP000572863">
    <property type="component" value="Unassembled WGS sequence"/>
</dbReference>
<keyword evidence="2" id="KW-1185">Reference proteome</keyword>
<sequence>MVAPVVAGIIAIVAGFVVYEGTKALAGEGAEERINRIKKTRGELTAKLKDHVSKGEIVAGIETAREYVTFMKKNYDLSPESLNRLESNLKVLEANGQKAVDKLVSEFKRKNNELTKSADSYRNHEQFIEKLKVMLGEDHPSFKSAQEGFNRKWNSLPNN</sequence>
<gene>
    <name evidence="1" type="ORF">HX871_25370</name>
</gene>
<dbReference type="EMBL" id="JACARY010000063">
    <property type="protein sequence ID" value="NWD97769.1"/>
    <property type="molecule type" value="Genomic_DNA"/>
</dbReference>
<comment type="caution">
    <text evidence="1">The sequence shown here is derived from an EMBL/GenBank/DDBJ whole genome shotgun (WGS) entry which is preliminary data.</text>
</comment>
<dbReference type="RefSeq" id="WP_177061521.1">
    <property type="nucleotide sequence ID" value="NZ_JACARY010000063.1"/>
</dbReference>
<evidence type="ECO:0000313" key="1">
    <source>
        <dbReference type="EMBL" id="NWD97769.1"/>
    </source>
</evidence>